<name>A0A7Z2ZLV1_9BACL</name>
<keyword evidence="1" id="KW-0723">Serine/threonine-protein kinase</keyword>
<gene>
    <name evidence="3" type="ORF">HH215_15245</name>
</gene>
<feature type="domain" description="Histidine kinase/HSP90-like ATPase" evidence="2">
    <location>
        <begin position="20"/>
        <end position="142"/>
    </location>
</feature>
<evidence type="ECO:0000259" key="2">
    <source>
        <dbReference type="Pfam" id="PF13581"/>
    </source>
</evidence>
<dbReference type="KEGG" id="cheb:HH215_15245"/>
<keyword evidence="3" id="KW-0067">ATP-binding</keyword>
<evidence type="ECO:0000256" key="1">
    <source>
        <dbReference type="ARBA" id="ARBA00022527"/>
    </source>
</evidence>
<dbReference type="SUPFAM" id="SSF55874">
    <property type="entry name" value="ATPase domain of HSP90 chaperone/DNA topoisomerase II/histidine kinase"/>
    <property type="match status" value="1"/>
</dbReference>
<evidence type="ECO:0000313" key="4">
    <source>
        <dbReference type="Proteomes" id="UP000502248"/>
    </source>
</evidence>
<dbReference type="RefSeq" id="WP_169280682.1">
    <property type="nucleotide sequence ID" value="NZ_CP051680.1"/>
</dbReference>
<protein>
    <submittedName>
        <fullName evidence="3">ATP-binding protein</fullName>
    </submittedName>
</protein>
<dbReference type="GO" id="GO:0004674">
    <property type="term" value="F:protein serine/threonine kinase activity"/>
    <property type="evidence" value="ECO:0007669"/>
    <property type="project" value="UniProtKB-KW"/>
</dbReference>
<keyword evidence="1" id="KW-0418">Kinase</keyword>
<accession>A0A7Z2ZLV1</accession>
<dbReference type="PANTHER" id="PTHR35526">
    <property type="entry name" value="ANTI-SIGMA-F FACTOR RSBW-RELATED"/>
    <property type="match status" value="1"/>
</dbReference>
<proteinExistence type="predicted"/>
<dbReference type="Proteomes" id="UP000502248">
    <property type="component" value="Chromosome"/>
</dbReference>
<reference evidence="3 4" key="1">
    <citation type="submission" date="2020-04" db="EMBL/GenBank/DDBJ databases">
        <title>Genome sequencing of novel species.</title>
        <authorList>
            <person name="Heo J."/>
            <person name="Kim S.-J."/>
            <person name="Kim J.-S."/>
            <person name="Hong S.-B."/>
            <person name="Kwon S.-W."/>
        </authorList>
    </citation>
    <scope>NUCLEOTIDE SEQUENCE [LARGE SCALE GENOMIC DNA]</scope>
    <source>
        <strain evidence="3 4">MFER-1</strain>
    </source>
</reference>
<keyword evidence="4" id="KW-1185">Reference proteome</keyword>
<dbReference type="Gene3D" id="3.30.565.10">
    <property type="entry name" value="Histidine kinase-like ATPase, C-terminal domain"/>
    <property type="match status" value="1"/>
</dbReference>
<organism evidence="3 4">
    <name type="scientific">Cohnella herbarum</name>
    <dbReference type="NCBI Taxonomy" id="2728023"/>
    <lineage>
        <taxon>Bacteria</taxon>
        <taxon>Bacillati</taxon>
        <taxon>Bacillota</taxon>
        <taxon>Bacilli</taxon>
        <taxon>Bacillales</taxon>
        <taxon>Paenibacillaceae</taxon>
        <taxon>Cohnella</taxon>
    </lineage>
</organism>
<dbReference type="GO" id="GO:0005524">
    <property type="term" value="F:ATP binding"/>
    <property type="evidence" value="ECO:0007669"/>
    <property type="project" value="UniProtKB-KW"/>
</dbReference>
<dbReference type="Pfam" id="PF13581">
    <property type="entry name" value="HATPase_c_2"/>
    <property type="match status" value="1"/>
</dbReference>
<keyword evidence="1" id="KW-0808">Transferase</keyword>
<dbReference type="InterPro" id="IPR003594">
    <property type="entry name" value="HATPase_dom"/>
</dbReference>
<dbReference type="InterPro" id="IPR050267">
    <property type="entry name" value="Anti-sigma-factor_SerPK"/>
</dbReference>
<keyword evidence="3" id="KW-0547">Nucleotide-binding</keyword>
<evidence type="ECO:0000313" key="3">
    <source>
        <dbReference type="EMBL" id="QJD84398.1"/>
    </source>
</evidence>
<sequence length="144" mass="16529">MAEQGNGRMEIAFIQLANHLGELDRLHAFFEEVGLRFDWPARLKWDLTLACEELLTNTISYGFPQGGQHSIALTVRYDPGQIEVRLEDDGMPFNPLEQDEPDLTLSVEERAIGGLGIFFVRRTMNEVVYERTETGNRMILRKML</sequence>
<dbReference type="PANTHER" id="PTHR35526:SF6">
    <property type="entry name" value="SLR1861 PROTEIN"/>
    <property type="match status" value="1"/>
</dbReference>
<dbReference type="AlphaFoldDB" id="A0A7Z2ZLV1"/>
<dbReference type="CDD" id="cd16936">
    <property type="entry name" value="HATPase_RsbW-like"/>
    <property type="match status" value="1"/>
</dbReference>
<dbReference type="EMBL" id="CP051680">
    <property type="protein sequence ID" value="QJD84398.1"/>
    <property type="molecule type" value="Genomic_DNA"/>
</dbReference>
<dbReference type="InterPro" id="IPR036890">
    <property type="entry name" value="HATPase_C_sf"/>
</dbReference>